<dbReference type="GO" id="GO:0015189">
    <property type="term" value="F:L-lysine transmembrane transporter activity"/>
    <property type="evidence" value="ECO:0007669"/>
    <property type="project" value="TreeGrafter"/>
</dbReference>
<evidence type="ECO:0000313" key="9">
    <source>
        <dbReference type="Proteomes" id="UP001054252"/>
    </source>
</evidence>
<accession>A0AAV5L5M5</accession>
<dbReference type="PANTHER" id="PTHR43243:SF1">
    <property type="entry name" value="CATIONIC AMINO ACID TRANSPORTER 1"/>
    <property type="match status" value="1"/>
</dbReference>
<comment type="caution">
    <text evidence="8">The sequence shown here is derived from an EMBL/GenBank/DDBJ whole genome shotgun (WGS) entry which is preliminary data.</text>
</comment>
<feature type="transmembrane region" description="Helical" evidence="6">
    <location>
        <begin position="198"/>
        <end position="220"/>
    </location>
</feature>
<feature type="domain" description="Cationic amino acid transporter C-terminal" evidence="7">
    <location>
        <begin position="228"/>
        <end position="278"/>
    </location>
</feature>
<evidence type="ECO:0000256" key="3">
    <source>
        <dbReference type="ARBA" id="ARBA00022692"/>
    </source>
</evidence>
<dbReference type="PANTHER" id="PTHR43243">
    <property type="entry name" value="INNER MEMBRANE TRANSPORTER YGJI-RELATED"/>
    <property type="match status" value="1"/>
</dbReference>
<evidence type="ECO:0000256" key="5">
    <source>
        <dbReference type="ARBA" id="ARBA00023136"/>
    </source>
</evidence>
<comment type="similarity">
    <text evidence="2">Belongs to the amino acid-polyamine-organocation (APC) superfamily. Cationic amino acid transporter (CAT) (TC 2.A.3.3) family.</text>
</comment>
<dbReference type="AlphaFoldDB" id="A0AAV5L5M5"/>
<sequence>MAEETKNPARDIPIGLVGSMTIITVAYCLLAMALCLMQPYQQIDPNAPFLVAFEAIGMNWAKYIVAIGGLEGMTTVLLAIVVGQARYLTHIARTRMMPHWLAQINPKTGTPINATIVTLAATAIIAFFTELDILTNLAAISTLFIFTLVAIALLVRRYHVSGVTTPADRNKLIICIAFILVSSAATTAYWALSSDNDWIAYAITAPIWFLATLALQVIVPKARTPKLWGVPLVPWLPSASIAINIFTLGSIDRASFIRFAVRTGIVLIYYFLVGLHASYDTAKGHGENQAAGGYWNAEEGPVSSNYTTNPSS</sequence>
<dbReference type="GO" id="GO:0005886">
    <property type="term" value="C:plasma membrane"/>
    <property type="evidence" value="ECO:0007669"/>
    <property type="project" value="TreeGrafter"/>
</dbReference>
<feature type="transmembrane region" description="Helical" evidence="6">
    <location>
        <begin position="232"/>
        <end position="251"/>
    </location>
</feature>
<organism evidence="8 9">
    <name type="scientific">Rubroshorea leprosula</name>
    <dbReference type="NCBI Taxonomy" id="152421"/>
    <lineage>
        <taxon>Eukaryota</taxon>
        <taxon>Viridiplantae</taxon>
        <taxon>Streptophyta</taxon>
        <taxon>Embryophyta</taxon>
        <taxon>Tracheophyta</taxon>
        <taxon>Spermatophyta</taxon>
        <taxon>Magnoliopsida</taxon>
        <taxon>eudicotyledons</taxon>
        <taxon>Gunneridae</taxon>
        <taxon>Pentapetalae</taxon>
        <taxon>rosids</taxon>
        <taxon>malvids</taxon>
        <taxon>Malvales</taxon>
        <taxon>Dipterocarpaceae</taxon>
        <taxon>Rubroshorea</taxon>
    </lineage>
</organism>
<evidence type="ECO:0000256" key="6">
    <source>
        <dbReference type="SAM" id="Phobius"/>
    </source>
</evidence>
<feature type="transmembrane region" description="Helical" evidence="6">
    <location>
        <begin position="134"/>
        <end position="155"/>
    </location>
</feature>
<dbReference type="InterPro" id="IPR002293">
    <property type="entry name" value="AA/rel_permease1"/>
</dbReference>
<keyword evidence="4 6" id="KW-1133">Transmembrane helix</keyword>
<evidence type="ECO:0000256" key="1">
    <source>
        <dbReference type="ARBA" id="ARBA00004141"/>
    </source>
</evidence>
<dbReference type="GO" id="GO:0005313">
    <property type="term" value="F:L-glutamate transmembrane transporter activity"/>
    <property type="evidence" value="ECO:0007669"/>
    <property type="project" value="TreeGrafter"/>
</dbReference>
<evidence type="ECO:0000256" key="4">
    <source>
        <dbReference type="ARBA" id="ARBA00022989"/>
    </source>
</evidence>
<keyword evidence="3 6" id="KW-0812">Transmembrane</keyword>
<comment type="subcellular location">
    <subcellularLocation>
        <location evidence="1">Membrane</location>
        <topology evidence="1">Multi-pass membrane protein</topology>
    </subcellularLocation>
</comment>
<keyword evidence="5 6" id="KW-0472">Membrane</keyword>
<evidence type="ECO:0000256" key="2">
    <source>
        <dbReference type="ARBA" id="ARBA00008572"/>
    </source>
</evidence>
<feature type="transmembrane region" description="Helical" evidence="6">
    <location>
        <begin position="171"/>
        <end position="192"/>
    </location>
</feature>
<reference evidence="8 9" key="1">
    <citation type="journal article" date="2021" name="Commun. Biol.">
        <title>The genome of Shorea leprosula (Dipterocarpaceae) highlights the ecological relevance of drought in aseasonal tropical rainforests.</title>
        <authorList>
            <person name="Ng K.K.S."/>
            <person name="Kobayashi M.J."/>
            <person name="Fawcett J.A."/>
            <person name="Hatakeyama M."/>
            <person name="Paape T."/>
            <person name="Ng C.H."/>
            <person name="Ang C.C."/>
            <person name="Tnah L.H."/>
            <person name="Lee C.T."/>
            <person name="Nishiyama T."/>
            <person name="Sese J."/>
            <person name="O'Brien M.J."/>
            <person name="Copetti D."/>
            <person name="Mohd Noor M.I."/>
            <person name="Ong R.C."/>
            <person name="Putra M."/>
            <person name="Sireger I.Z."/>
            <person name="Indrioko S."/>
            <person name="Kosugi Y."/>
            <person name="Izuno A."/>
            <person name="Isagi Y."/>
            <person name="Lee S.L."/>
            <person name="Shimizu K.K."/>
        </authorList>
    </citation>
    <scope>NUCLEOTIDE SEQUENCE [LARGE SCALE GENOMIC DNA]</scope>
    <source>
        <strain evidence="8">214</strain>
    </source>
</reference>
<feature type="transmembrane region" description="Helical" evidence="6">
    <location>
        <begin position="60"/>
        <end position="88"/>
    </location>
</feature>
<evidence type="ECO:0000259" key="7">
    <source>
        <dbReference type="Pfam" id="PF13906"/>
    </source>
</evidence>
<proteinExistence type="inferred from homology"/>
<dbReference type="EMBL" id="BPVZ01000094">
    <property type="protein sequence ID" value="GKV32082.1"/>
    <property type="molecule type" value="Genomic_DNA"/>
</dbReference>
<feature type="transmembrane region" description="Helical" evidence="6">
    <location>
        <begin position="257"/>
        <end position="275"/>
    </location>
</feature>
<feature type="transmembrane region" description="Helical" evidence="6">
    <location>
        <begin position="109"/>
        <end position="128"/>
    </location>
</feature>
<dbReference type="Pfam" id="PF13520">
    <property type="entry name" value="AA_permease_2"/>
    <property type="match status" value="1"/>
</dbReference>
<dbReference type="InterPro" id="IPR029485">
    <property type="entry name" value="CAT_C"/>
</dbReference>
<dbReference type="Gene3D" id="1.20.1740.10">
    <property type="entry name" value="Amino acid/polyamine transporter I"/>
    <property type="match status" value="1"/>
</dbReference>
<protein>
    <recommendedName>
        <fullName evidence="7">Cationic amino acid transporter C-terminal domain-containing protein</fullName>
    </recommendedName>
</protein>
<feature type="transmembrane region" description="Helical" evidence="6">
    <location>
        <begin position="12"/>
        <end position="40"/>
    </location>
</feature>
<keyword evidence="9" id="KW-1185">Reference proteome</keyword>
<gene>
    <name evidence="8" type="ORF">SLEP1_g40713</name>
</gene>
<evidence type="ECO:0000313" key="8">
    <source>
        <dbReference type="EMBL" id="GKV32082.1"/>
    </source>
</evidence>
<name>A0AAV5L5M5_9ROSI</name>
<dbReference type="Pfam" id="PF13906">
    <property type="entry name" value="AA_permease_C"/>
    <property type="match status" value="1"/>
</dbReference>
<dbReference type="Proteomes" id="UP001054252">
    <property type="component" value="Unassembled WGS sequence"/>
</dbReference>